<dbReference type="EMBL" id="CP073041">
    <property type="protein sequence ID" value="UXE63497.1"/>
    <property type="molecule type" value="Genomic_DNA"/>
</dbReference>
<feature type="transmembrane region" description="Helical" evidence="1">
    <location>
        <begin position="73"/>
        <end position="96"/>
    </location>
</feature>
<dbReference type="AlphaFoldDB" id="A0A977L0X3"/>
<evidence type="ECO:0000313" key="2">
    <source>
        <dbReference type="EMBL" id="UXE63497.1"/>
    </source>
</evidence>
<dbReference type="Pfam" id="PF06799">
    <property type="entry name" value="CGLD27-like"/>
    <property type="match status" value="1"/>
</dbReference>
<reference evidence="2" key="1">
    <citation type="submission" date="2021-04" db="EMBL/GenBank/DDBJ databases">
        <title>Genome sequence of Woronichinia naegeliana from Washington state freshwater lake bloom.</title>
        <authorList>
            <person name="Dreher T.W."/>
        </authorList>
    </citation>
    <scope>NUCLEOTIDE SEQUENCE</scope>
    <source>
        <strain evidence="2">WA131</strain>
    </source>
</reference>
<keyword evidence="1" id="KW-1133">Transmembrane helix</keyword>
<evidence type="ECO:0000256" key="1">
    <source>
        <dbReference type="SAM" id="Phobius"/>
    </source>
</evidence>
<name>A0A977L0X3_9CYAN</name>
<proteinExistence type="predicted"/>
<dbReference type="InterPro" id="IPR009631">
    <property type="entry name" value="CGLD27-like"/>
</dbReference>
<keyword evidence="1" id="KW-0812">Transmembrane</keyword>
<dbReference type="KEGG" id="wna:KA717_13255"/>
<dbReference type="PANTHER" id="PTHR34214">
    <property type="match status" value="1"/>
</dbReference>
<gene>
    <name evidence="2" type="ORF">KA717_13255</name>
</gene>
<keyword evidence="1" id="KW-0472">Membrane</keyword>
<protein>
    <submittedName>
        <fullName evidence="2">CGLD27 family protein</fullName>
    </submittedName>
</protein>
<dbReference type="Proteomes" id="UP001065613">
    <property type="component" value="Chromosome"/>
</dbReference>
<feature type="transmembrane region" description="Helical" evidence="1">
    <location>
        <begin position="42"/>
        <end position="67"/>
    </location>
</feature>
<sequence length="169" mass="19367">MPMMPESSSTYCPVPREQQPVMEYEALKEAWLFRWGTLRQGLYWRNLIIVAGLGWLLSSPIAAASFTPMKRPILFVLASTLGAIGVLGLLLLRILLGWYYVSDRLQDEQVIYEESGWYDGQRWEKPPEVLARDRLIVSYEIKPILKRLQQTGLILLGLMGIDGLIWLSL</sequence>
<feature type="transmembrane region" description="Helical" evidence="1">
    <location>
        <begin position="151"/>
        <end position="168"/>
    </location>
</feature>
<organism evidence="2">
    <name type="scientific">Woronichinia naegeliana WA131</name>
    <dbReference type="NCBI Taxonomy" id="2824559"/>
    <lineage>
        <taxon>Bacteria</taxon>
        <taxon>Bacillati</taxon>
        <taxon>Cyanobacteriota</taxon>
        <taxon>Cyanophyceae</taxon>
        <taxon>Synechococcales</taxon>
        <taxon>Coelosphaeriaceae</taxon>
        <taxon>Woronichinia</taxon>
    </lineage>
</organism>
<dbReference type="PANTHER" id="PTHR34214:SF3">
    <property type="entry name" value="PROTEIN CONSERVED IN THE GREEN LINEAGE AND DIATOMS 27, CHLOROPLASTIC"/>
    <property type="match status" value="1"/>
</dbReference>
<accession>A0A977L0X3</accession>